<dbReference type="InterPro" id="IPR004038">
    <property type="entry name" value="Ribosomal_eL8/eL30/eS12/Gad45"/>
</dbReference>
<feature type="domain" description="Ribosomal protein eL8/eL30/eS12/Gadd45" evidence="1">
    <location>
        <begin position="7"/>
        <end position="98"/>
    </location>
</feature>
<accession>A0A926DGI8</accession>
<dbReference type="RefSeq" id="WP_249300478.1">
    <property type="nucleotide sequence ID" value="NZ_JACRSP010000003.1"/>
</dbReference>
<name>A0A926DGI8_9FIRM</name>
<proteinExistence type="predicted"/>
<evidence type="ECO:0000313" key="3">
    <source>
        <dbReference type="Proteomes" id="UP000620366"/>
    </source>
</evidence>
<comment type="caution">
    <text evidence="2">The sequence shown here is derived from an EMBL/GenBank/DDBJ whole genome shotgun (WGS) entry which is preliminary data.</text>
</comment>
<dbReference type="InterPro" id="IPR029064">
    <property type="entry name" value="Ribosomal_eL30-like_sf"/>
</dbReference>
<dbReference type="Gene3D" id="3.30.1330.30">
    <property type="match status" value="1"/>
</dbReference>
<dbReference type="Proteomes" id="UP000620366">
    <property type="component" value="Unassembled WGS sequence"/>
</dbReference>
<gene>
    <name evidence="2" type="ORF">H8695_08085</name>
</gene>
<dbReference type="AlphaFoldDB" id="A0A926DGI8"/>
<evidence type="ECO:0000259" key="1">
    <source>
        <dbReference type="Pfam" id="PF01248"/>
    </source>
</evidence>
<keyword evidence="3" id="KW-1185">Reference proteome</keyword>
<protein>
    <submittedName>
        <fullName evidence="2">Ribosomal L7Ae/L30e/S12e/Gadd45 family protein</fullName>
    </submittedName>
</protein>
<reference evidence="2" key="1">
    <citation type="submission" date="2020-08" db="EMBL/GenBank/DDBJ databases">
        <title>Genome public.</title>
        <authorList>
            <person name="Liu C."/>
            <person name="Sun Q."/>
        </authorList>
    </citation>
    <scope>NUCLEOTIDE SEQUENCE</scope>
    <source>
        <strain evidence="2">BX7</strain>
    </source>
</reference>
<dbReference type="EMBL" id="JACRSP010000003">
    <property type="protein sequence ID" value="MBC8536640.1"/>
    <property type="molecule type" value="Genomic_DNA"/>
</dbReference>
<organism evidence="2 3">
    <name type="scientific">Feifania hominis</name>
    <dbReference type="NCBI Taxonomy" id="2763660"/>
    <lineage>
        <taxon>Bacteria</taxon>
        <taxon>Bacillati</taxon>
        <taxon>Bacillota</taxon>
        <taxon>Clostridia</taxon>
        <taxon>Eubacteriales</taxon>
        <taxon>Feifaniaceae</taxon>
        <taxon>Feifania</taxon>
    </lineage>
</organism>
<dbReference type="Pfam" id="PF01248">
    <property type="entry name" value="Ribosomal_L7Ae"/>
    <property type="match status" value="1"/>
</dbReference>
<sequence length="111" mass="11659">MNNRFLSLLGLAYKAGRVKVGMEAARSALGQNEAWLVVAAADITEKNNLKLHNMLRSVEEPRGAVIRCPNTAAEVGAALGKPPVMAAAVTDRGFSEALRKLLETGTGGGDI</sequence>
<dbReference type="SUPFAM" id="SSF55315">
    <property type="entry name" value="L30e-like"/>
    <property type="match status" value="1"/>
</dbReference>
<evidence type="ECO:0000313" key="2">
    <source>
        <dbReference type="EMBL" id="MBC8536640.1"/>
    </source>
</evidence>